<protein>
    <submittedName>
        <fullName evidence="1">Uncharacterized protein</fullName>
    </submittedName>
</protein>
<name>A0A418Y749_9BURK</name>
<evidence type="ECO:0000313" key="2">
    <source>
        <dbReference type="Proteomes" id="UP000284006"/>
    </source>
</evidence>
<dbReference type="Proteomes" id="UP000284006">
    <property type="component" value="Unassembled WGS sequence"/>
</dbReference>
<dbReference type="AlphaFoldDB" id="A0A418Y749"/>
<organism evidence="1 2">
    <name type="scientific">Massilia cavernae</name>
    <dbReference type="NCBI Taxonomy" id="2320864"/>
    <lineage>
        <taxon>Bacteria</taxon>
        <taxon>Pseudomonadati</taxon>
        <taxon>Pseudomonadota</taxon>
        <taxon>Betaproteobacteria</taxon>
        <taxon>Burkholderiales</taxon>
        <taxon>Oxalobacteraceae</taxon>
        <taxon>Telluria group</taxon>
        <taxon>Massilia</taxon>
    </lineage>
</organism>
<reference evidence="1 2" key="1">
    <citation type="submission" date="2018-09" db="EMBL/GenBank/DDBJ databases">
        <authorList>
            <person name="Zhu H."/>
        </authorList>
    </citation>
    <scope>NUCLEOTIDE SEQUENCE [LARGE SCALE GENOMIC DNA]</scope>
    <source>
        <strain evidence="1 2">K1S02-61</strain>
    </source>
</reference>
<gene>
    <name evidence="1" type="ORF">D3872_03105</name>
</gene>
<dbReference type="OrthoDB" id="8756340at2"/>
<accession>A0A418Y749</accession>
<comment type="caution">
    <text evidence="1">The sequence shown here is derived from an EMBL/GenBank/DDBJ whole genome shotgun (WGS) entry which is preliminary data.</text>
</comment>
<keyword evidence="2" id="KW-1185">Reference proteome</keyword>
<evidence type="ECO:0000313" key="1">
    <source>
        <dbReference type="EMBL" id="RJG25068.1"/>
    </source>
</evidence>
<sequence length="98" mass="10774">MVAHTTGLIKTGRRHHAANEDQLILSELNRVDVVDNLDPSHENAATFGAVRETCPKCLHTHLRLVLRQHTVRVAHLFCVSCASCFDASYANGMPALSI</sequence>
<proteinExistence type="predicted"/>
<dbReference type="EMBL" id="QYUP01000027">
    <property type="protein sequence ID" value="RJG25068.1"/>
    <property type="molecule type" value="Genomic_DNA"/>
</dbReference>